<comment type="caution">
    <text evidence="1">The sequence shown here is derived from an EMBL/GenBank/DDBJ whole genome shotgun (WGS) entry which is preliminary data.</text>
</comment>
<evidence type="ECO:0000313" key="1">
    <source>
        <dbReference type="EMBL" id="MPN32048.1"/>
    </source>
</evidence>
<accession>A0A645GZ81</accession>
<gene>
    <name evidence="1" type="ORF">SDC9_179524</name>
</gene>
<dbReference type="EMBL" id="VSSQ01083841">
    <property type="protein sequence ID" value="MPN32048.1"/>
    <property type="molecule type" value="Genomic_DNA"/>
</dbReference>
<name>A0A645GZ81_9ZZZZ</name>
<reference evidence="1" key="1">
    <citation type="submission" date="2019-08" db="EMBL/GenBank/DDBJ databases">
        <authorList>
            <person name="Kucharzyk K."/>
            <person name="Murdoch R.W."/>
            <person name="Higgins S."/>
            <person name="Loffler F."/>
        </authorList>
    </citation>
    <scope>NUCLEOTIDE SEQUENCE</scope>
</reference>
<sequence length="57" mass="6786">MMELFLNRSQIIKDIGMVKFQIIQDRRLGMVMHELGTFVKEGRIIFICFYTEVFTPT</sequence>
<protein>
    <submittedName>
        <fullName evidence="1">Uncharacterized protein</fullName>
    </submittedName>
</protein>
<proteinExistence type="predicted"/>
<organism evidence="1">
    <name type="scientific">bioreactor metagenome</name>
    <dbReference type="NCBI Taxonomy" id="1076179"/>
    <lineage>
        <taxon>unclassified sequences</taxon>
        <taxon>metagenomes</taxon>
        <taxon>ecological metagenomes</taxon>
    </lineage>
</organism>
<dbReference type="AlphaFoldDB" id="A0A645GZ81"/>